<dbReference type="InterPro" id="IPR050624">
    <property type="entry name" value="HTH-type_Tx_Regulator"/>
</dbReference>
<dbReference type="InterPro" id="IPR036271">
    <property type="entry name" value="Tet_transcr_reg_TetR-rel_C_sf"/>
</dbReference>
<evidence type="ECO:0000256" key="1">
    <source>
        <dbReference type="ARBA" id="ARBA00023125"/>
    </source>
</evidence>
<dbReference type="Pfam" id="PF00440">
    <property type="entry name" value="TetR_N"/>
    <property type="match status" value="1"/>
</dbReference>
<comment type="caution">
    <text evidence="4">The sequence shown here is derived from an EMBL/GenBank/DDBJ whole genome shotgun (WGS) entry which is preliminary data.</text>
</comment>
<dbReference type="AlphaFoldDB" id="A0A1V4IR73"/>
<evidence type="ECO:0000313" key="5">
    <source>
        <dbReference type="Proteomes" id="UP000190080"/>
    </source>
</evidence>
<reference evidence="4 5" key="1">
    <citation type="submission" date="2017-03" db="EMBL/GenBank/DDBJ databases">
        <title>Genome sequence of Clostridium oryzae DSM 28571.</title>
        <authorList>
            <person name="Poehlein A."/>
            <person name="Daniel R."/>
        </authorList>
    </citation>
    <scope>NUCLEOTIDE SEQUENCE [LARGE SCALE GENOMIC DNA]</scope>
    <source>
        <strain evidence="4 5">DSM 28571</strain>
    </source>
</reference>
<dbReference type="Proteomes" id="UP000190080">
    <property type="component" value="Unassembled WGS sequence"/>
</dbReference>
<dbReference type="SUPFAM" id="SSF46689">
    <property type="entry name" value="Homeodomain-like"/>
    <property type="match status" value="1"/>
</dbReference>
<name>A0A1V4IR73_9CLOT</name>
<dbReference type="EMBL" id="MZGV01000015">
    <property type="protein sequence ID" value="OPJ62379.1"/>
    <property type="molecule type" value="Genomic_DNA"/>
</dbReference>
<dbReference type="PRINTS" id="PR00455">
    <property type="entry name" value="HTHTETR"/>
</dbReference>
<evidence type="ECO:0000313" key="4">
    <source>
        <dbReference type="EMBL" id="OPJ62379.1"/>
    </source>
</evidence>
<dbReference type="OrthoDB" id="9780939at2"/>
<dbReference type="InterPro" id="IPR023772">
    <property type="entry name" value="DNA-bd_HTH_TetR-type_CS"/>
</dbReference>
<dbReference type="InterPro" id="IPR009057">
    <property type="entry name" value="Homeodomain-like_sf"/>
</dbReference>
<proteinExistence type="predicted"/>
<dbReference type="Gene3D" id="1.10.357.10">
    <property type="entry name" value="Tetracycline Repressor, domain 2"/>
    <property type="match status" value="1"/>
</dbReference>
<keyword evidence="5" id="KW-1185">Reference proteome</keyword>
<dbReference type="PROSITE" id="PS50977">
    <property type="entry name" value="HTH_TETR_2"/>
    <property type="match status" value="1"/>
</dbReference>
<evidence type="ECO:0000256" key="2">
    <source>
        <dbReference type="PROSITE-ProRule" id="PRU00335"/>
    </source>
</evidence>
<dbReference type="SUPFAM" id="SSF48498">
    <property type="entry name" value="Tetracyclin repressor-like, C-terminal domain"/>
    <property type="match status" value="1"/>
</dbReference>
<dbReference type="PROSITE" id="PS01081">
    <property type="entry name" value="HTH_TETR_1"/>
    <property type="match status" value="1"/>
</dbReference>
<dbReference type="InterPro" id="IPR001647">
    <property type="entry name" value="HTH_TetR"/>
</dbReference>
<feature type="DNA-binding region" description="H-T-H motif" evidence="2">
    <location>
        <begin position="33"/>
        <end position="52"/>
    </location>
</feature>
<dbReference type="RefSeq" id="WP_079423354.1">
    <property type="nucleotide sequence ID" value="NZ_MZGV01000015.1"/>
</dbReference>
<gene>
    <name evidence="4" type="primary">rutR</name>
    <name evidence="4" type="ORF">CLORY_17480</name>
</gene>
<dbReference type="Gene3D" id="1.10.10.60">
    <property type="entry name" value="Homeodomain-like"/>
    <property type="match status" value="1"/>
</dbReference>
<evidence type="ECO:0000259" key="3">
    <source>
        <dbReference type="PROSITE" id="PS50977"/>
    </source>
</evidence>
<sequence>MNNNFEKLSEEKKKKIIDACINEFSKNGYINASTNNIVLNAGISKGTLFNYFENKRNLYLYILDYAIDFYVNLMLERMKDNNPDILNRILDWAKLRLSIAAEEPIAYQFFASAFVNIHDEIKADIMVRYNKLYSQGYKLIVENINYTLFREDIDKQKAVELIIASLTGIAEKYISLYKSMEDNGYEHIAKAFGQLNEYVSILRKVYYKES</sequence>
<dbReference type="PANTHER" id="PTHR43479">
    <property type="entry name" value="ACREF/ENVCD OPERON REPRESSOR-RELATED"/>
    <property type="match status" value="1"/>
</dbReference>
<dbReference type="STRING" id="1450648.CLORY_17480"/>
<feature type="domain" description="HTH tetR-type" evidence="3">
    <location>
        <begin position="10"/>
        <end position="70"/>
    </location>
</feature>
<accession>A0A1V4IR73</accession>
<dbReference type="GO" id="GO:0003677">
    <property type="term" value="F:DNA binding"/>
    <property type="evidence" value="ECO:0007669"/>
    <property type="project" value="UniProtKB-UniRule"/>
</dbReference>
<protein>
    <submittedName>
        <fullName evidence="4">HTH-type transcriptional regulator RutR</fullName>
    </submittedName>
</protein>
<organism evidence="4 5">
    <name type="scientific">Clostridium oryzae</name>
    <dbReference type="NCBI Taxonomy" id="1450648"/>
    <lineage>
        <taxon>Bacteria</taxon>
        <taxon>Bacillati</taxon>
        <taxon>Bacillota</taxon>
        <taxon>Clostridia</taxon>
        <taxon>Eubacteriales</taxon>
        <taxon>Clostridiaceae</taxon>
        <taxon>Clostridium</taxon>
    </lineage>
</organism>
<keyword evidence="1 2" id="KW-0238">DNA-binding</keyword>
<dbReference type="PANTHER" id="PTHR43479:SF11">
    <property type="entry name" value="ACREF_ENVCD OPERON REPRESSOR-RELATED"/>
    <property type="match status" value="1"/>
</dbReference>